<keyword evidence="1" id="KW-0732">Signal</keyword>
<feature type="signal peptide" evidence="1">
    <location>
        <begin position="1"/>
        <end position="20"/>
    </location>
</feature>
<reference evidence="2" key="1">
    <citation type="submission" date="2012-12" db="EMBL/GenBank/DDBJ databases">
        <title>Identification and characterization of a phenylalanine ammonia-lyase gene family in Isatis indigotica Fort.</title>
        <authorList>
            <person name="Liu Q."/>
            <person name="Chen J."/>
            <person name="Zhou X."/>
            <person name="Di P."/>
            <person name="Xiao Y."/>
            <person name="Xuan H."/>
            <person name="Zhang L."/>
            <person name="Chen W."/>
        </authorList>
    </citation>
    <scope>NUCLEOTIDE SEQUENCE</scope>
    <source>
        <tissue evidence="2">Salivary gland</tissue>
    </source>
</reference>
<name>A0A0K8RKE2_IXORI</name>
<dbReference type="AlphaFoldDB" id="A0A0K8RKE2"/>
<evidence type="ECO:0000313" key="2">
    <source>
        <dbReference type="EMBL" id="JAA71551.1"/>
    </source>
</evidence>
<protein>
    <submittedName>
        <fullName evidence="2">Putative salivary kunitz domain protein</fullName>
    </submittedName>
</protein>
<feature type="chain" id="PRO_5005518063" evidence="1">
    <location>
        <begin position="21"/>
        <end position="70"/>
    </location>
</feature>
<evidence type="ECO:0000256" key="1">
    <source>
        <dbReference type="SAM" id="SignalP"/>
    </source>
</evidence>
<proteinExistence type="evidence at transcript level"/>
<sequence>MRSSFVFCLLAMCYIASANATSCWMKMAIPSVPCLLLCQHDNGGTELLLKENGTPCKMPGGRNGECENGE</sequence>
<organism evidence="2">
    <name type="scientific">Ixodes ricinus</name>
    <name type="common">Common tick</name>
    <name type="synonym">Acarus ricinus</name>
    <dbReference type="NCBI Taxonomy" id="34613"/>
    <lineage>
        <taxon>Eukaryota</taxon>
        <taxon>Metazoa</taxon>
        <taxon>Ecdysozoa</taxon>
        <taxon>Arthropoda</taxon>
        <taxon>Chelicerata</taxon>
        <taxon>Arachnida</taxon>
        <taxon>Acari</taxon>
        <taxon>Parasitiformes</taxon>
        <taxon>Ixodida</taxon>
        <taxon>Ixodoidea</taxon>
        <taxon>Ixodidae</taxon>
        <taxon>Ixodinae</taxon>
        <taxon>Ixodes</taxon>
    </lineage>
</organism>
<dbReference type="EMBL" id="GADI01002257">
    <property type="protein sequence ID" value="JAA71551.1"/>
    <property type="molecule type" value="mRNA"/>
</dbReference>
<accession>A0A0K8RKE2</accession>